<protein>
    <submittedName>
        <fullName evidence="2">Endoribonuclease l-psp</fullName>
    </submittedName>
</protein>
<dbReference type="InterPro" id="IPR035959">
    <property type="entry name" value="RutC-like_sf"/>
</dbReference>
<evidence type="ECO:0000259" key="1">
    <source>
        <dbReference type="Pfam" id="PF14588"/>
    </source>
</evidence>
<accession>A0A0M0K0S9</accession>
<organism evidence="2 3">
    <name type="scientific">Chrysochromulina tobinii</name>
    <dbReference type="NCBI Taxonomy" id="1460289"/>
    <lineage>
        <taxon>Eukaryota</taxon>
        <taxon>Haptista</taxon>
        <taxon>Haptophyta</taxon>
        <taxon>Prymnesiophyceae</taxon>
        <taxon>Prymnesiales</taxon>
        <taxon>Chrysochromulinaceae</taxon>
        <taxon>Chrysochromulina</taxon>
    </lineage>
</organism>
<proteinExistence type="predicted"/>
<dbReference type="PANTHER" id="PTHR43760">
    <property type="entry name" value="ENDORIBONUCLEASE-RELATED"/>
    <property type="match status" value="1"/>
</dbReference>
<dbReference type="EMBL" id="JWZX01001877">
    <property type="protein sequence ID" value="KOO31978.1"/>
    <property type="molecule type" value="Genomic_DNA"/>
</dbReference>
<dbReference type="OrthoDB" id="309640at2759"/>
<dbReference type="Gene3D" id="3.30.1330.40">
    <property type="entry name" value="RutC-like"/>
    <property type="match status" value="1"/>
</dbReference>
<keyword evidence="3" id="KW-1185">Reference proteome</keyword>
<dbReference type="SUPFAM" id="SSF55298">
    <property type="entry name" value="YjgF-like"/>
    <property type="match status" value="1"/>
</dbReference>
<dbReference type="PANTHER" id="PTHR43760:SF1">
    <property type="entry name" value="ENDORIBONUCLEASE L-PSP_CHORISMATE MUTASE-LIKE DOMAIN-CONTAINING PROTEIN"/>
    <property type="match status" value="1"/>
</dbReference>
<sequence>MLAMSISYRGSRALYRGTPYLGVDSQRLQQLHTAAKIKLLGITLPPPGGPKANYNIVCWESPTTLYMSGHLPIRVDGSLVTGSIGPGGLTLEQGQEAARWCGLNLIATLQDQLGGDLDRVEKVVKLFGIVSSKQEFKQQHLVLNGCSDVMMAVFEDRGYHARSAIGTNTLPLDAAVEVEALVKIKAPFTR</sequence>
<comment type="caution">
    <text evidence="2">The sequence shown here is derived from an EMBL/GenBank/DDBJ whole genome shotgun (WGS) entry which is preliminary data.</text>
</comment>
<dbReference type="InterPro" id="IPR013813">
    <property type="entry name" value="Endoribo_LPSP/chorism_mut-like"/>
</dbReference>
<dbReference type="Proteomes" id="UP000037460">
    <property type="component" value="Unassembled WGS sequence"/>
</dbReference>
<feature type="domain" description="Endoribonuclease L-PSP/chorismate mutase-like" evidence="1">
    <location>
        <begin position="62"/>
        <end position="176"/>
    </location>
</feature>
<evidence type="ECO:0000313" key="3">
    <source>
        <dbReference type="Proteomes" id="UP000037460"/>
    </source>
</evidence>
<dbReference type="Pfam" id="PF14588">
    <property type="entry name" value="YjgF_endoribonc"/>
    <property type="match status" value="1"/>
</dbReference>
<dbReference type="CDD" id="cd02199">
    <property type="entry name" value="YjgF_YER057c_UK114_like_1"/>
    <property type="match status" value="1"/>
</dbReference>
<dbReference type="AlphaFoldDB" id="A0A0M0K0S9"/>
<name>A0A0M0K0S9_9EUKA</name>
<reference evidence="3" key="1">
    <citation type="journal article" date="2015" name="PLoS Genet.">
        <title>Genome Sequence and Transcriptome Analyses of Chrysochromulina tobin: Metabolic Tools for Enhanced Algal Fitness in the Prominent Order Prymnesiales (Haptophyceae).</title>
        <authorList>
            <person name="Hovde B.T."/>
            <person name="Deodato C.R."/>
            <person name="Hunsperger H.M."/>
            <person name="Ryken S.A."/>
            <person name="Yost W."/>
            <person name="Jha R.K."/>
            <person name="Patterson J."/>
            <person name="Monnat R.J. Jr."/>
            <person name="Barlow S.B."/>
            <person name="Starkenburg S.R."/>
            <person name="Cattolico R.A."/>
        </authorList>
    </citation>
    <scope>NUCLEOTIDE SEQUENCE</scope>
    <source>
        <strain evidence="3">CCMP291</strain>
    </source>
</reference>
<evidence type="ECO:0000313" key="2">
    <source>
        <dbReference type="EMBL" id="KOO31978.1"/>
    </source>
</evidence>
<gene>
    <name evidence="2" type="ORF">Ctob_009210</name>
</gene>